<accession>A0AAC9J313</accession>
<feature type="domain" description="PucR C-terminal helix-turn-helix" evidence="2">
    <location>
        <begin position="343"/>
        <end position="394"/>
    </location>
</feature>
<dbReference type="Pfam" id="PF13556">
    <property type="entry name" value="HTH_30"/>
    <property type="match status" value="1"/>
</dbReference>
<reference evidence="3 4" key="1">
    <citation type="submission" date="2016-11" db="EMBL/GenBank/DDBJ databases">
        <title>Complete genome sequencing of Virgibacillus halodenitrificans PDB-F2.</title>
        <authorList>
            <person name="Sun Z."/>
            <person name="Zhou Y."/>
            <person name="Li H."/>
        </authorList>
    </citation>
    <scope>NUCLEOTIDE SEQUENCE [LARGE SCALE GENOMIC DNA]</scope>
    <source>
        <strain evidence="3 4">PDB-F2</strain>
    </source>
</reference>
<evidence type="ECO:0000313" key="4">
    <source>
        <dbReference type="Proteomes" id="UP000182945"/>
    </source>
</evidence>
<evidence type="ECO:0000259" key="2">
    <source>
        <dbReference type="Pfam" id="PF13556"/>
    </source>
</evidence>
<organism evidence="3 4">
    <name type="scientific">Virgibacillus halodenitrificans</name>
    <name type="common">Bacillus halodenitrificans</name>
    <dbReference type="NCBI Taxonomy" id="1482"/>
    <lineage>
        <taxon>Bacteria</taxon>
        <taxon>Bacillati</taxon>
        <taxon>Bacillota</taxon>
        <taxon>Bacilli</taxon>
        <taxon>Bacillales</taxon>
        <taxon>Bacillaceae</taxon>
        <taxon>Virgibacillus</taxon>
    </lineage>
</organism>
<sequence length="403" mass="46567">MGRVIELFGQVAQNIVKAVTEVSPFPISLTDEKGYIIGDSNSRRIGTFHPASKLVIEKNKTCLFTNEITAELENVLPGIATPLKFDSKTVGVLGIVGDPDNVKPYAELIKKYVEMRWHENYMEQMEELETKKVESFLQYLILNPNINKEMFLKYCKIIGLQPNIARFCIIIDIGRDLMEIVMRPSHSLSIHNEKISLVENAQKIFERDKNTICGFLNTTRILLLQPSYSEGDFIYKMEKFPDQCMELKKIFKKKGISNITISSGTAVGTLEQSHISYKEAEDLLEMGKNLCINPAIYSYFDLEILLKLIPFQLDKDLHDKLMFRLKKLFSNTHFNDLYNNFITYCDNNLNVTKTAAKLYIHRNTLIYRLNKLEKLTSLDLGRFDHCMLLYLVLKGDFRKEQNE</sequence>
<dbReference type="PANTHER" id="PTHR33744">
    <property type="entry name" value="CARBOHYDRATE DIACID REGULATOR"/>
    <property type="match status" value="1"/>
</dbReference>
<dbReference type="GeneID" id="71515051"/>
<dbReference type="InterPro" id="IPR025736">
    <property type="entry name" value="PucR_C-HTH_dom"/>
</dbReference>
<evidence type="ECO:0000259" key="1">
    <source>
        <dbReference type="Pfam" id="PF05651"/>
    </source>
</evidence>
<dbReference type="EMBL" id="CP017962">
    <property type="protein sequence ID" value="APC48800.1"/>
    <property type="molecule type" value="Genomic_DNA"/>
</dbReference>
<protein>
    <recommendedName>
        <fullName evidence="5">Transcriptional regulator</fullName>
    </recommendedName>
</protein>
<dbReference type="InterPro" id="IPR008599">
    <property type="entry name" value="Diacid_rec"/>
</dbReference>
<dbReference type="Pfam" id="PF05651">
    <property type="entry name" value="Diacid_rec"/>
    <property type="match status" value="1"/>
</dbReference>
<dbReference type="Gene3D" id="1.10.10.2840">
    <property type="entry name" value="PucR C-terminal helix-turn-helix domain"/>
    <property type="match status" value="1"/>
</dbReference>
<dbReference type="Proteomes" id="UP000182945">
    <property type="component" value="Chromosome"/>
</dbReference>
<evidence type="ECO:0000313" key="3">
    <source>
        <dbReference type="EMBL" id="APC48800.1"/>
    </source>
</evidence>
<dbReference type="InterPro" id="IPR042070">
    <property type="entry name" value="PucR_C-HTH_sf"/>
</dbReference>
<evidence type="ECO:0008006" key="5">
    <source>
        <dbReference type="Google" id="ProtNLM"/>
    </source>
</evidence>
<dbReference type="KEGG" id="vhl:BME96_11630"/>
<gene>
    <name evidence="3" type="ORF">BME96_11630</name>
</gene>
<dbReference type="AlphaFoldDB" id="A0AAC9J313"/>
<dbReference type="InterPro" id="IPR051448">
    <property type="entry name" value="CdaR-like_regulators"/>
</dbReference>
<dbReference type="RefSeq" id="WP_071649124.1">
    <property type="nucleotide sequence ID" value="NZ_CP017962.1"/>
</dbReference>
<dbReference type="PANTHER" id="PTHR33744:SF15">
    <property type="entry name" value="CARBOHYDRATE DIACID REGULATOR"/>
    <property type="match status" value="1"/>
</dbReference>
<feature type="domain" description="Putative sugar diacid recognition" evidence="1">
    <location>
        <begin position="10"/>
        <end position="138"/>
    </location>
</feature>
<name>A0AAC9J313_VIRHA</name>
<proteinExistence type="predicted"/>